<protein>
    <submittedName>
        <fullName evidence="1">Uncharacterized protein</fullName>
    </submittedName>
</protein>
<dbReference type="OrthoDB" id="10397258at2759"/>
<gene>
    <name evidence="1" type="primary">Acey_s0391.g563</name>
    <name evidence="1" type="ORF">Y032_0391g563</name>
</gene>
<sequence length="136" mass="14814">MMNGTSINAASEEDVRIYKKKGKPPLSTKVFECIYKGDDEYEDVKGGSPVGCVAALLTDELECESLVYGMGLLKKDKANLCWMSKTGMVCAVKDPGQKLKSVVSLMSSLQNHQENIAKCASKRILEDYRKDPSAGG</sequence>
<name>A0A016RT30_9BILA</name>
<reference evidence="2" key="1">
    <citation type="journal article" date="2015" name="Nat. Genet.">
        <title>The genome and transcriptome of the zoonotic hookworm Ancylostoma ceylanicum identify infection-specific gene families.</title>
        <authorList>
            <person name="Schwarz E.M."/>
            <person name="Hu Y."/>
            <person name="Antoshechkin I."/>
            <person name="Miller M.M."/>
            <person name="Sternberg P.W."/>
            <person name="Aroian R.V."/>
        </authorList>
    </citation>
    <scope>NUCLEOTIDE SEQUENCE</scope>
    <source>
        <strain evidence="2">HY135</strain>
    </source>
</reference>
<evidence type="ECO:0000313" key="2">
    <source>
        <dbReference type="Proteomes" id="UP000024635"/>
    </source>
</evidence>
<comment type="caution">
    <text evidence="1">The sequence shown here is derived from an EMBL/GenBank/DDBJ whole genome shotgun (WGS) entry which is preliminary data.</text>
</comment>
<dbReference type="AlphaFoldDB" id="A0A016RT30"/>
<dbReference type="Proteomes" id="UP000024635">
    <property type="component" value="Unassembled WGS sequence"/>
</dbReference>
<organism evidence="1 2">
    <name type="scientific">Ancylostoma ceylanicum</name>
    <dbReference type="NCBI Taxonomy" id="53326"/>
    <lineage>
        <taxon>Eukaryota</taxon>
        <taxon>Metazoa</taxon>
        <taxon>Ecdysozoa</taxon>
        <taxon>Nematoda</taxon>
        <taxon>Chromadorea</taxon>
        <taxon>Rhabditida</taxon>
        <taxon>Rhabditina</taxon>
        <taxon>Rhabditomorpha</taxon>
        <taxon>Strongyloidea</taxon>
        <taxon>Ancylostomatidae</taxon>
        <taxon>Ancylostomatinae</taxon>
        <taxon>Ancylostoma</taxon>
    </lineage>
</organism>
<dbReference type="EMBL" id="JARK01001727">
    <property type="protein sequence ID" value="EYB81129.1"/>
    <property type="molecule type" value="Genomic_DNA"/>
</dbReference>
<evidence type="ECO:0000313" key="1">
    <source>
        <dbReference type="EMBL" id="EYB81129.1"/>
    </source>
</evidence>
<keyword evidence="2" id="KW-1185">Reference proteome</keyword>
<proteinExistence type="predicted"/>
<accession>A0A016RT30</accession>